<evidence type="ECO:0000313" key="1">
    <source>
        <dbReference type="EMBL" id="GIY93705.1"/>
    </source>
</evidence>
<sequence>MVQSESWNKRQIPKTQKDKRLIRWYCLAHWKRKQHIKHLLMKALSRANLNQMSNRKRTRDLGHPLNWAENFSQTVLTNKLSHPSRQVLRIKLRKEHLKVT</sequence>
<proteinExistence type="predicted"/>
<reference evidence="1 2" key="1">
    <citation type="submission" date="2021-06" db="EMBL/GenBank/DDBJ databases">
        <title>Caerostris extrusa draft genome.</title>
        <authorList>
            <person name="Kono N."/>
            <person name="Arakawa K."/>
        </authorList>
    </citation>
    <scope>NUCLEOTIDE SEQUENCE [LARGE SCALE GENOMIC DNA]</scope>
</reference>
<keyword evidence="2" id="KW-1185">Reference proteome</keyword>
<gene>
    <name evidence="1" type="ORF">CEXT_339761</name>
</gene>
<evidence type="ECO:0000313" key="2">
    <source>
        <dbReference type="Proteomes" id="UP001054945"/>
    </source>
</evidence>
<name>A0AAV4XIC0_CAEEX</name>
<dbReference type="EMBL" id="BPLR01000295">
    <property type="protein sequence ID" value="GIY93705.1"/>
    <property type="molecule type" value="Genomic_DNA"/>
</dbReference>
<comment type="caution">
    <text evidence="1">The sequence shown here is derived from an EMBL/GenBank/DDBJ whole genome shotgun (WGS) entry which is preliminary data.</text>
</comment>
<dbReference type="Proteomes" id="UP001054945">
    <property type="component" value="Unassembled WGS sequence"/>
</dbReference>
<accession>A0AAV4XIC0</accession>
<protein>
    <submittedName>
        <fullName evidence="1">Uncharacterized protein</fullName>
    </submittedName>
</protein>
<organism evidence="1 2">
    <name type="scientific">Caerostris extrusa</name>
    <name type="common">Bark spider</name>
    <name type="synonym">Caerostris bankana</name>
    <dbReference type="NCBI Taxonomy" id="172846"/>
    <lineage>
        <taxon>Eukaryota</taxon>
        <taxon>Metazoa</taxon>
        <taxon>Ecdysozoa</taxon>
        <taxon>Arthropoda</taxon>
        <taxon>Chelicerata</taxon>
        <taxon>Arachnida</taxon>
        <taxon>Araneae</taxon>
        <taxon>Araneomorphae</taxon>
        <taxon>Entelegynae</taxon>
        <taxon>Araneoidea</taxon>
        <taxon>Araneidae</taxon>
        <taxon>Caerostris</taxon>
    </lineage>
</organism>
<dbReference type="AlphaFoldDB" id="A0AAV4XIC0"/>